<proteinExistence type="predicted"/>
<evidence type="ECO:0000313" key="2">
    <source>
        <dbReference type="Proteomes" id="UP001151760"/>
    </source>
</evidence>
<gene>
    <name evidence="1" type="ORF">Tco_0627869</name>
</gene>
<name>A0ABQ4WNS9_9ASTR</name>
<dbReference type="Proteomes" id="UP001151760">
    <property type="component" value="Unassembled WGS sequence"/>
</dbReference>
<comment type="caution">
    <text evidence="1">The sequence shown here is derived from an EMBL/GenBank/DDBJ whole genome shotgun (WGS) entry which is preliminary data.</text>
</comment>
<evidence type="ECO:0000313" key="1">
    <source>
        <dbReference type="EMBL" id="GJS54507.1"/>
    </source>
</evidence>
<accession>A0ABQ4WNS9</accession>
<keyword evidence="2" id="KW-1185">Reference proteome</keyword>
<protein>
    <submittedName>
        <fullName evidence="1">Uncharacterized protein</fullName>
    </submittedName>
</protein>
<sequence>MGMLENKQLLYEDEDDALDWSYLEDYLNIQVGMRMVKLADSLYGACEWMSKPNMESFTFDDQVAASPTWCRRQSDELKINPDNNQEEHLRTQLNGGVILDGIDVPASDRESTELDKLTGAMVRSQSYKIYQLMWIMMHQEAQFAKQLLNFKGLEECVALEKLYLSHNGIEKLIQAKLSNYVTTLREIFLNIEQIDSEVFA</sequence>
<dbReference type="EMBL" id="BQNB010008803">
    <property type="protein sequence ID" value="GJS54507.1"/>
    <property type="molecule type" value="Genomic_DNA"/>
</dbReference>
<organism evidence="1 2">
    <name type="scientific">Tanacetum coccineum</name>
    <dbReference type="NCBI Taxonomy" id="301880"/>
    <lineage>
        <taxon>Eukaryota</taxon>
        <taxon>Viridiplantae</taxon>
        <taxon>Streptophyta</taxon>
        <taxon>Embryophyta</taxon>
        <taxon>Tracheophyta</taxon>
        <taxon>Spermatophyta</taxon>
        <taxon>Magnoliopsida</taxon>
        <taxon>eudicotyledons</taxon>
        <taxon>Gunneridae</taxon>
        <taxon>Pentapetalae</taxon>
        <taxon>asterids</taxon>
        <taxon>campanulids</taxon>
        <taxon>Asterales</taxon>
        <taxon>Asteraceae</taxon>
        <taxon>Asteroideae</taxon>
        <taxon>Anthemideae</taxon>
        <taxon>Anthemidinae</taxon>
        <taxon>Tanacetum</taxon>
    </lineage>
</organism>
<reference evidence="1" key="2">
    <citation type="submission" date="2022-01" db="EMBL/GenBank/DDBJ databases">
        <authorList>
            <person name="Yamashiro T."/>
            <person name="Shiraishi A."/>
            <person name="Satake H."/>
            <person name="Nakayama K."/>
        </authorList>
    </citation>
    <scope>NUCLEOTIDE SEQUENCE</scope>
</reference>
<reference evidence="1" key="1">
    <citation type="journal article" date="2022" name="Int. J. Mol. Sci.">
        <title>Draft Genome of Tanacetum Coccineum: Genomic Comparison of Closely Related Tanacetum-Family Plants.</title>
        <authorList>
            <person name="Yamashiro T."/>
            <person name="Shiraishi A."/>
            <person name="Nakayama K."/>
            <person name="Satake H."/>
        </authorList>
    </citation>
    <scope>NUCLEOTIDE SEQUENCE</scope>
</reference>